<accession>A0A1V2UCD1</accession>
<evidence type="ECO:0000313" key="4">
    <source>
        <dbReference type="Proteomes" id="UP000189299"/>
    </source>
</evidence>
<dbReference type="RefSeq" id="WP_077152008.1">
    <property type="nucleotide sequence ID" value="NZ_CABMMO010000017.1"/>
</dbReference>
<feature type="transmembrane region" description="Helical" evidence="2">
    <location>
        <begin position="7"/>
        <end position="33"/>
    </location>
</feature>
<comment type="caution">
    <text evidence="3">The sequence shown here is derived from an EMBL/GenBank/DDBJ whole genome shotgun (WGS) entry which is preliminary data.</text>
</comment>
<evidence type="ECO:0000256" key="1">
    <source>
        <dbReference type="SAM" id="MobiDB-lite"/>
    </source>
</evidence>
<keyword evidence="2" id="KW-0472">Membrane</keyword>
<evidence type="ECO:0000256" key="2">
    <source>
        <dbReference type="SAM" id="Phobius"/>
    </source>
</evidence>
<dbReference type="AlphaFoldDB" id="A0A1V2UCD1"/>
<dbReference type="Proteomes" id="UP000189299">
    <property type="component" value="Unassembled WGS sequence"/>
</dbReference>
<evidence type="ECO:0000313" key="3">
    <source>
        <dbReference type="EMBL" id="ONN40963.1"/>
    </source>
</evidence>
<keyword evidence="2" id="KW-1133">Transmembrane helix</keyword>
<name>A0A1V2UCD1_ENTMU</name>
<feature type="region of interest" description="Disordered" evidence="1">
    <location>
        <begin position="43"/>
        <end position="89"/>
    </location>
</feature>
<dbReference type="EMBL" id="MSTR01000017">
    <property type="protein sequence ID" value="ONN40963.1"/>
    <property type="molecule type" value="Genomic_DNA"/>
</dbReference>
<sequence>MQDKRKFRLLAGLGVVTSALIFIGLILLVGHFMNAEPPTLEVPNQIQSSQTESQETRTEESSRVALVDGSSSSKEETIQTTESSRPPVREVDEVSNIRNFLSVYFTWELQEDSVTERAELLQELMTEKLYKEKEIEADSEVLKELIDTFNETNEINTSNSMQLLSSRYLSSQIYQDTNDEKLYRVTVRIAKQAPYQDAPFMIEEAYHLRFEDNHVTNLDGPKDQLRSDTNDSE</sequence>
<gene>
    <name evidence="3" type="ORF">BTN92_14020</name>
</gene>
<reference evidence="3 4" key="1">
    <citation type="submission" date="2016-12" db="EMBL/GenBank/DDBJ databases">
        <authorList>
            <person name="Song W.-J."/>
            <person name="Kurnit D.M."/>
        </authorList>
    </citation>
    <scope>NUCLEOTIDE SEQUENCE [LARGE SCALE GENOMIC DNA]</scope>
    <source>
        <strain evidence="3 4">CGB1038-1_S1</strain>
    </source>
</reference>
<organism evidence="3 4">
    <name type="scientific">Enterococcus mundtii</name>
    <dbReference type="NCBI Taxonomy" id="53346"/>
    <lineage>
        <taxon>Bacteria</taxon>
        <taxon>Bacillati</taxon>
        <taxon>Bacillota</taxon>
        <taxon>Bacilli</taxon>
        <taxon>Lactobacillales</taxon>
        <taxon>Enterococcaceae</taxon>
        <taxon>Enterococcus</taxon>
    </lineage>
</organism>
<proteinExistence type="predicted"/>
<keyword evidence="2" id="KW-0812">Transmembrane</keyword>
<protein>
    <submittedName>
        <fullName evidence="3">Uncharacterized protein</fullName>
    </submittedName>
</protein>